<organism evidence="1 2">
    <name type="scientific">Araneus ventricosus</name>
    <name type="common">Orbweaver spider</name>
    <name type="synonym">Epeira ventricosa</name>
    <dbReference type="NCBI Taxonomy" id="182803"/>
    <lineage>
        <taxon>Eukaryota</taxon>
        <taxon>Metazoa</taxon>
        <taxon>Ecdysozoa</taxon>
        <taxon>Arthropoda</taxon>
        <taxon>Chelicerata</taxon>
        <taxon>Arachnida</taxon>
        <taxon>Araneae</taxon>
        <taxon>Araneomorphae</taxon>
        <taxon>Entelegynae</taxon>
        <taxon>Araneoidea</taxon>
        <taxon>Araneidae</taxon>
        <taxon>Araneus</taxon>
    </lineage>
</organism>
<evidence type="ECO:0000313" key="2">
    <source>
        <dbReference type="Proteomes" id="UP000499080"/>
    </source>
</evidence>
<dbReference type="EMBL" id="BGPR01093793">
    <property type="protein sequence ID" value="GBM32306.1"/>
    <property type="molecule type" value="Genomic_DNA"/>
</dbReference>
<keyword evidence="2" id="KW-1185">Reference proteome</keyword>
<sequence length="143" mass="16045">MPRKLLTAQEDLEFLQNLDGSFLDDIDSELVILHPDPDALCGTEDVDDSSTRKIEETIYLQTFTSLSSIRSIAVMKKNHTFRSIAVLSTISDGMSEHQQQKGFLPIGKSVIPCLEAVFLNLGRYNEHIVTENAKDRTFKIQCG</sequence>
<dbReference type="AlphaFoldDB" id="A0A4Y2EWB1"/>
<protein>
    <submittedName>
        <fullName evidence="1">Uncharacterized protein</fullName>
    </submittedName>
</protein>
<name>A0A4Y2EWB1_ARAVE</name>
<dbReference type="Proteomes" id="UP000499080">
    <property type="component" value="Unassembled WGS sequence"/>
</dbReference>
<comment type="caution">
    <text evidence="1">The sequence shown here is derived from an EMBL/GenBank/DDBJ whole genome shotgun (WGS) entry which is preliminary data.</text>
</comment>
<evidence type="ECO:0000313" key="1">
    <source>
        <dbReference type="EMBL" id="GBM32306.1"/>
    </source>
</evidence>
<proteinExistence type="predicted"/>
<accession>A0A4Y2EWB1</accession>
<gene>
    <name evidence="1" type="ORF">AVEN_197072_1</name>
</gene>
<reference evidence="1 2" key="1">
    <citation type="journal article" date="2019" name="Sci. Rep.">
        <title>Orb-weaving spider Araneus ventricosus genome elucidates the spidroin gene catalogue.</title>
        <authorList>
            <person name="Kono N."/>
            <person name="Nakamura H."/>
            <person name="Ohtoshi R."/>
            <person name="Moran D.A.P."/>
            <person name="Shinohara A."/>
            <person name="Yoshida Y."/>
            <person name="Fujiwara M."/>
            <person name="Mori M."/>
            <person name="Tomita M."/>
            <person name="Arakawa K."/>
        </authorList>
    </citation>
    <scope>NUCLEOTIDE SEQUENCE [LARGE SCALE GENOMIC DNA]</scope>
</reference>